<gene>
    <name evidence="8" type="ORF">ACFOES_18010</name>
</gene>
<organism evidence="8 9">
    <name type="scientific">Acidimangrovimonas pyrenivorans</name>
    <dbReference type="NCBI Taxonomy" id="2030798"/>
    <lineage>
        <taxon>Bacteria</taxon>
        <taxon>Pseudomonadati</taxon>
        <taxon>Pseudomonadota</taxon>
        <taxon>Alphaproteobacteria</taxon>
        <taxon>Rhodobacterales</taxon>
        <taxon>Paracoccaceae</taxon>
        <taxon>Acidimangrovimonas</taxon>
    </lineage>
</organism>
<dbReference type="PIRSF" id="PIRSF019422">
    <property type="entry name" value="MltA"/>
    <property type="match status" value="1"/>
</dbReference>
<reference evidence="9" key="1">
    <citation type="journal article" date="2019" name="Int. J. Syst. Evol. Microbiol.">
        <title>The Global Catalogue of Microorganisms (GCM) 10K type strain sequencing project: providing services to taxonomists for standard genome sequencing and annotation.</title>
        <authorList>
            <consortium name="The Broad Institute Genomics Platform"/>
            <consortium name="The Broad Institute Genome Sequencing Center for Infectious Disease"/>
            <person name="Wu L."/>
            <person name="Ma J."/>
        </authorList>
    </citation>
    <scope>NUCLEOTIDE SEQUENCE [LARGE SCALE GENOMIC DNA]</scope>
    <source>
        <strain evidence="9">KCTC 62192</strain>
    </source>
</reference>
<dbReference type="CDD" id="cd14485">
    <property type="entry name" value="mltA_like_LT_A"/>
    <property type="match status" value="1"/>
</dbReference>
<evidence type="ECO:0000256" key="5">
    <source>
        <dbReference type="ARBA" id="ARBA00030918"/>
    </source>
</evidence>
<dbReference type="CDD" id="cd14668">
    <property type="entry name" value="mlta_B"/>
    <property type="match status" value="1"/>
</dbReference>
<evidence type="ECO:0000256" key="4">
    <source>
        <dbReference type="ARBA" id="ARBA00023316"/>
    </source>
</evidence>
<sequence>MMGGARLVGALALVAVVAAMAATVTGAAAGPRAQTLRFDQLKGWAKDDFAAALSTFLVTCPRLKDPDWHETCAAARLAGDDPRGFFESYFRPVLLGDPKQALFTGYYEPELTASATRTPRFAYPIYRRPPELRPGAVWYSRAEIETRHLLAGRGLEIAWLDNPVDAFFLQVQGSGRLHLTDGRILRVGFDGKNGHPYRSVGREMARRGLLPKHRVSAARIRSWVKDHPDRGMTMLRHNPSYVFFRVLRLAANRGPLGAMRKPVTAGRSIAVDPDYVPLGAPVWVEKTGRNPLRRLMIAQDTGSAIKGPQRADIFYGSGAKAGRIASHVRDGGRMVVLLPVARALAMENGG</sequence>
<evidence type="ECO:0000256" key="1">
    <source>
        <dbReference type="ARBA" id="ARBA00001420"/>
    </source>
</evidence>
<dbReference type="EMBL" id="JBHRSK010000016">
    <property type="protein sequence ID" value="MFC2969996.1"/>
    <property type="molecule type" value="Genomic_DNA"/>
</dbReference>
<evidence type="ECO:0000259" key="7">
    <source>
        <dbReference type="SMART" id="SM00925"/>
    </source>
</evidence>
<evidence type="ECO:0000256" key="6">
    <source>
        <dbReference type="SAM" id="SignalP"/>
    </source>
</evidence>
<comment type="caution">
    <text evidence="8">The sequence shown here is derived from an EMBL/GenBank/DDBJ whole genome shotgun (WGS) entry which is preliminary data.</text>
</comment>
<feature type="chain" id="PRO_5045219218" description="peptidoglycan lytic exotransglycosylase" evidence="6">
    <location>
        <begin position="22"/>
        <end position="350"/>
    </location>
</feature>
<dbReference type="Pfam" id="PF03562">
    <property type="entry name" value="MltA"/>
    <property type="match status" value="1"/>
</dbReference>
<dbReference type="Proteomes" id="UP001595443">
    <property type="component" value="Unassembled WGS sequence"/>
</dbReference>
<keyword evidence="3" id="KW-0456">Lyase</keyword>
<dbReference type="InterPro" id="IPR005300">
    <property type="entry name" value="MltA_B"/>
</dbReference>
<name>A0ABV7AM13_9RHOB</name>
<dbReference type="InterPro" id="IPR010611">
    <property type="entry name" value="3D_dom"/>
</dbReference>
<dbReference type="PANTHER" id="PTHR30124:SF0">
    <property type="entry name" value="MEMBRANE-BOUND LYTIC MUREIN TRANSGLYCOSYLASE A"/>
    <property type="match status" value="1"/>
</dbReference>
<dbReference type="Pfam" id="PF06725">
    <property type="entry name" value="3D"/>
    <property type="match status" value="1"/>
</dbReference>
<dbReference type="EC" id="4.2.2.n1" evidence="2"/>
<comment type="catalytic activity">
    <reaction evidence="1">
        <text>Exolytic cleavage of the (1-&gt;4)-beta-glycosidic linkage between N-acetylmuramic acid (MurNAc) and N-acetylglucosamine (GlcNAc) residues in peptidoglycan, from either the reducing or the non-reducing ends of the peptidoglycan chains, with concomitant formation of a 1,6-anhydrobond in the MurNAc residue.</text>
        <dbReference type="EC" id="4.2.2.n1"/>
    </reaction>
</comment>
<evidence type="ECO:0000313" key="9">
    <source>
        <dbReference type="Proteomes" id="UP001595443"/>
    </source>
</evidence>
<keyword evidence="9" id="KW-1185">Reference proteome</keyword>
<dbReference type="InterPro" id="IPR036908">
    <property type="entry name" value="RlpA-like_sf"/>
</dbReference>
<dbReference type="PANTHER" id="PTHR30124">
    <property type="entry name" value="MEMBRANE-BOUND LYTIC MUREIN TRANSGLYCOSYLASE A"/>
    <property type="match status" value="1"/>
</dbReference>
<feature type="domain" description="Lytic transglycosylase MltA" evidence="7">
    <location>
        <begin position="110"/>
        <end position="245"/>
    </location>
</feature>
<dbReference type="InterPro" id="IPR026044">
    <property type="entry name" value="MltA"/>
</dbReference>
<feature type="signal peptide" evidence="6">
    <location>
        <begin position="1"/>
        <end position="21"/>
    </location>
</feature>
<accession>A0ABV7AM13</accession>
<dbReference type="SMART" id="SM00925">
    <property type="entry name" value="MltA"/>
    <property type="match status" value="1"/>
</dbReference>
<evidence type="ECO:0000256" key="2">
    <source>
        <dbReference type="ARBA" id="ARBA00012587"/>
    </source>
</evidence>
<keyword evidence="4" id="KW-0961">Cell wall biogenesis/degradation</keyword>
<dbReference type="SUPFAM" id="SSF50685">
    <property type="entry name" value="Barwin-like endoglucanases"/>
    <property type="match status" value="1"/>
</dbReference>
<evidence type="ECO:0000256" key="3">
    <source>
        <dbReference type="ARBA" id="ARBA00023239"/>
    </source>
</evidence>
<keyword evidence="6" id="KW-0732">Signal</keyword>
<dbReference type="Gene3D" id="2.40.240.50">
    <property type="entry name" value="Barwin-like endoglucanases"/>
    <property type="match status" value="1"/>
</dbReference>
<dbReference type="Gene3D" id="2.40.40.10">
    <property type="entry name" value="RlpA-like domain"/>
    <property type="match status" value="2"/>
</dbReference>
<proteinExistence type="predicted"/>
<protein>
    <recommendedName>
        <fullName evidence="2">peptidoglycan lytic exotransglycosylase</fullName>
        <ecNumber evidence="2">4.2.2.n1</ecNumber>
    </recommendedName>
    <alternativeName>
        <fullName evidence="5">Murein hydrolase A</fullName>
    </alternativeName>
</protein>
<evidence type="ECO:0000313" key="8">
    <source>
        <dbReference type="EMBL" id="MFC2969996.1"/>
    </source>
</evidence>